<evidence type="ECO:0000259" key="8">
    <source>
        <dbReference type="PROSITE" id="PS50011"/>
    </source>
</evidence>
<sequence>MADPNQPRYVHTDTPHPHVSASSPPDANPKKNVWPSYYIELQSLGSGAYGTVVEAVDKRNGRKVAIKKQFTNFSVVDKKAKPVLALRAYRELLLLWTFRGHPNILHLLDAFPLQADATMGTLCTVTNKVDTDLAAALQHKRIKPDMRPIIMYGVLCGMKYIHSADAIHRDLKPSNIGISFDDTGNVRDVRLLDFGLARKLKVEMSYVVQTMWYRAPEVWLQPGRYTKAIDLWSVGCILAELITGQVLMRGGTAFGAQLETIYGYLGEAGKDFLETVDPSYIEMMHKFEKEKSSSQRIRLSEVLPGSTEQERDLLDNLFRWNPDQRFTAARCLEHPYFADIVQKKGLGARYLGAHPETLQDFENWDYRTRLLDQMGR</sequence>
<dbReference type="Pfam" id="PF00069">
    <property type="entry name" value="Pkinase"/>
    <property type="match status" value="1"/>
</dbReference>
<evidence type="ECO:0000256" key="2">
    <source>
        <dbReference type="ARBA" id="ARBA00022679"/>
    </source>
</evidence>
<evidence type="ECO:0000256" key="5">
    <source>
        <dbReference type="ARBA" id="ARBA00022840"/>
    </source>
</evidence>
<reference evidence="9 10" key="1">
    <citation type="journal article" date="2016" name="Nat. Commun.">
        <title>Extremotolerant tardigrade genome and improved radiotolerance of human cultured cells by tardigrade-unique protein.</title>
        <authorList>
            <person name="Hashimoto T."/>
            <person name="Horikawa D.D."/>
            <person name="Saito Y."/>
            <person name="Kuwahara H."/>
            <person name="Kozuka-Hata H."/>
            <person name="Shin-I T."/>
            <person name="Minakuchi Y."/>
            <person name="Ohishi K."/>
            <person name="Motoyama A."/>
            <person name="Aizu T."/>
            <person name="Enomoto A."/>
            <person name="Kondo K."/>
            <person name="Tanaka S."/>
            <person name="Hara Y."/>
            <person name="Koshikawa S."/>
            <person name="Sagara H."/>
            <person name="Miura T."/>
            <person name="Yokobori S."/>
            <person name="Miyagawa K."/>
            <person name="Suzuki Y."/>
            <person name="Kubo T."/>
            <person name="Oyama M."/>
            <person name="Kohara Y."/>
            <person name="Fujiyama A."/>
            <person name="Arakawa K."/>
            <person name="Katayama T."/>
            <person name="Toyoda A."/>
            <person name="Kunieda T."/>
        </authorList>
    </citation>
    <scope>NUCLEOTIDE SEQUENCE [LARGE SCALE GENOMIC DNA]</scope>
    <source>
        <strain evidence="9 10">YOKOZUNA-1</strain>
    </source>
</reference>
<dbReference type="Proteomes" id="UP000186922">
    <property type="component" value="Unassembled WGS sequence"/>
</dbReference>
<gene>
    <name evidence="9" type="primary">RvY_13128-1</name>
    <name evidence="9" type="synonym">RvY_13128.1</name>
    <name evidence="9" type="ORF">RvY_13128</name>
</gene>
<dbReference type="GO" id="GO:0005524">
    <property type="term" value="F:ATP binding"/>
    <property type="evidence" value="ECO:0007669"/>
    <property type="project" value="UniProtKB-UniRule"/>
</dbReference>
<evidence type="ECO:0000256" key="1">
    <source>
        <dbReference type="ARBA" id="ARBA00022527"/>
    </source>
</evidence>
<protein>
    <recommendedName>
        <fullName evidence="8">Protein kinase domain-containing protein</fullName>
    </recommendedName>
</protein>
<accession>A0A1D1VUD7</accession>
<dbReference type="PANTHER" id="PTHR24055">
    <property type="entry name" value="MITOGEN-ACTIVATED PROTEIN KINASE"/>
    <property type="match status" value="1"/>
</dbReference>
<name>A0A1D1VUD7_RAMVA</name>
<evidence type="ECO:0000256" key="7">
    <source>
        <dbReference type="SAM" id="MobiDB-lite"/>
    </source>
</evidence>
<evidence type="ECO:0000313" key="9">
    <source>
        <dbReference type="EMBL" id="GAV02584.1"/>
    </source>
</evidence>
<dbReference type="InterPro" id="IPR050117">
    <property type="entry name" value="MAPK"/>
</dbReference>
<dbReference type="Gene3D" id="3.30.200.20">
    <property type="entry name" value="Phosphorylase Kinase, domain 1"/>
    <property type="match status" value="1"/>
</dbReference>
<dbReference type="SUPFAM" id="SSF56112">
    <property type="entry name" value="Protein kinase-like (PK-like)"/>
    <property type="match status" value="1"/>
</dbReference>
<dbReference type="AlphaFoldDB" id="A0A1D1VUD7"/>
<keyword evidence="2" id="KW-0808">Transferase</keyword>
<keyword evidence="5 6" id="KW-0067">ATP-binding</keyword>
<dbReference type="GO" id="GO:0004674">
    <property type="term" value="F:protein serine/threonine kinase activity"/>
    <property type="evidence" value="ECO:0007669"/>
    <property type="project" value="UniProtKB-KW"/>
</dbReference>
<organism evidence="9 10">
    <name type="scientific">Ramazzottius varieornatus</name>
    <name type="common">Water bear</name>
    <name type="synonym">Tardigrade</name>
    <dbReference type="NCBI Taxonomy" id="947166"/>
    <lineage>
        <taxon>Eukaryota</taxon>
        <taxon>Metazoa</taxon>
        <taxon>Ecdysozoa</taxon>
        <taxon>Tardigrada</taxon>
        <taxon>Eutardigrada</taxon>
        <taxon>Parachela</taxon>
        <taxon>Hypsibioidea</taxon>
        <taxon>Ramazzottiidae</taxon>
        <taxon>Ramazzottius</taxon>
    </lineage>
</organism>
<feature type="domain" description="Protein kinase" evidence="8">
    <location>
        <begin position="38"/>
        <end position="337"/>
    </location>
</feature>
<dbReference type="STRING" id="947166.A0A1D1VUD7"/>
<dbReference type="PROSITE" id="PS50011">
    <property type="entry name" value="PROTEIN_KINASE_DOM"/>
    <property type="match status" value="1"/>
</dbReference>
<keyword evidence="10" id="KW-1185">Reference proteome</keyword>
<evidence type="ECO:0000256" key="3">
    <source>
        <dbReference type="ARBA" id="ARBA00022741"/>
    </source>
</evidence>
<dbReference type="InterPro" id="IPR000719">
    <property type="entry name" value="Prot_kinase_dom"/>
</dbReference>
<dbReference type="FunFam" id="1.10.510.10:FF:000624">
    <property type="entry name" value="Mitogen-activated protein kinase"/>
    <property type="match status" value="1"/>
</dbReference>
<feature type="region of interest" description="Disordered" evidence="7">
    <location>
        <begin position="1"/>
        <end position="28"/>
    </location>
</feature>
<dbReference type="InterPro" id="IPR017441">
    <property type="entry name" value="Protein_kinase_ATP_BS"/>
</dbReference>
<evidence type="ECO:0000256" key="4">
    <source>
        <dbReference type="ARBA" id="ARBA00022777"/>
    </source>
</evidence>
<comment type="caution">
    <text evidence="9">The sequence shown here is derived from an EMBL/GenBank/DDBJ whole genome shotgun (WGS) entry which is preliminary data.</text>
</comment>
<evidence type="ECO:0000313" key="10">
    <source>
        <dbReference type="Proteomes" id="UP000186922"/>
    </source>
</evidence>
<proteinExistence type="predicted"/>
<keyword evidence="3 6" id="KW-0547">Nucleotide-binding</keyword>
<keyword evidence="4" id="KW-0418">Kinase</keyword>
<keyword evidence="1" id="KW-0723">Serine/threonine-protein kinase</keyword>
<dbReference type="Gene3D" id="1.10.510.10">
    <property type="entry name" value="Transferase(Phosphotransferase) domain 1"/>
    <property type="match status" value="1"/>
</dbReference>
<dbReference type="SMART" id="SM00220">
    <property type="entry name" value="S_TKc"/>
    <property type="match status" value="1"/>
</dbReference>
<evidence type="ECO:0000256" key="6">
    <source>
        <dbReference type="PROSITE-ProRule" id="PRU10141"/>
    </source>
</evidence>
<dbReference type="InterPro" id="IPR011009">
    <property type="entry name" value="Kinase-like_dom_sf"/>
</dbReference>
<dbReference type="EMBL" id="BDGG01000008">
    <property type="protein sequence ID" value="GAV02584.1"/>
    <property type="molecule type" value="Genomic_DNA"/>
</dbReference>
<dbReference type="PROSITE" id="PS00107">
    <property type="entry name" value="PROTEIN_KINASE_ATP"/>
    <property type="match status" value="1"/>
</dbReference>
<feature type="binding site" evidence="6">
    <location>
        <position position="68"/>
    </location>
    <ligand>
        <name>ATP</name>
        <dbReference type="ChEBI" id="CHEBI:30616"/>
    </ligand>
</feature>